<dbReference type="Proteomes" id="UP000031671">
    <property type="component" value="Unassembled WGS sequence"/>
</dbReference>
<keyword evidence="2" id="KW-1185">Reference proteome</keyword>
<reference evidence="1 2" key="2">
    <citation type="submission" date="2015-01" db="EMBL/GenBank/DDBJ databases">
        <authorList>
            <consortium name="NBRP consortium"/>
            <person name="Sawabe T."/>
            <person name="Meirelles P."/>
            <person name="Feng G."/>
            <person name="Sayaka M."/>
            <person name="Hattori M."/>
            <person name="Ohkuma M."/>
        </authorList>
    </citation>
    <scope>NUCLEOTIDE SEQUENCE [LARGE SCALE GENOMIC DNA]</scope>
    <source>
        <strain evidence="2">JCM 19231</strain>
    </source>
</reference>
<reference evidence="1 2" key="1">
    <citation type="submission" date="2015-01" db="EMBL/GenBank/DDBJ databases">
        <title>Vibrio sp. C1 JCM 19231 whole genome shotgun sequence.</title>
        <authorList>
            <person name="Sawabe T."/>
            <person name="Meirelles P."/>
            <person name="Feng G."/>
            <person name="Sayaka M."/>
            <person name="Hattori M."/>
            <person name="Ohkuma M."/>
        </authorList>
    </citation>
    <scope>NUCLEOTIDE SEQUENCE [LARGE SCALE GENOMIC DNA]</scope>
    <source>
        <strain evidence="2">JCM 19231</strain>
    </source>
</reference>
<name>A0A0B8NUP3_9VIBR</name>
<gene>
    <name evidence="1" type="ORF">JCM19231_4574</name>
</gene>
<comment type="caution">
    <text evidence="1">The sequence shown here is derived from an EMBL/GenBank/DDBJ whole genome shotgun (WGS) entry which is preliminary data.</text>
</comment>
<dbReference type="AlphaFoldDB" id="A0A0B8NUP3"/>
<evidence type="ECO:0000313" key="1">
    <source>
        <dbReference type="EMBL" id="GAM54838.1"/>
    </source>
</evidence>
<proteinExistence type="predicted"/>
<protein>
    <submittedName>
        <fullName evidence="1">Uncharacterized protein</fullName>
    </submittedName>
</protein>
<accession>A0A0B8NUP3</accession>
<organism evidence="1 2">
    <name type="scientific">Vibrio ishigakensis</name>
    <dbReference type="NCBI Taxonomy" id="1481914"/>
    <lineage>
        <taxon>Bacteria</taxon>
        <taxon>Pseudomonadati</taxon>
        <taxon>Pseudomonadota</taxon>
        <taxon>Gammaproteobacteria</taxon>
        <taxon>Vibrionales</taxon>
        <taxon>Vibrionaceae</taxon>
        <taxon>Vibrio</taxon>
    </lineage>
</organism>
<dbReference type="RefSeq" id="WP_261833433.1">
    <property type="nucleotide sequence ID" value="NZ_AP024881.1"/>
</dbReference>
<dbReference type="EMBL" id="BBRZ01000007">
    <property type="protein sequence ID" value="GAM54838.1"/>
    <property type="molecule type" value="Genomic_DNA"/>
</dbReference>
<sequence>MSENKHQMAVDLLQAHLGLSEEEALKQLGMGDEDTSVDEHIAQFQASLGKVEE</sequence>
<evidence type="ECO:0000313" key="2">
    <source>
        <dbReference type="Proteomes" id="UP000031671"/>
    </source>
</evidence>